<dbReference type="RefSeq" id="WP_209213043.1">
    <property type="nucleotide sequence ID" value="NZ_JAFFZM010000015.1"/>
</dbReference>
<comment type="caution">
    <text evidence="1">The sequence shown here is derived from an EMBL/GenBank/DDBJ whole genome shotgun (WGS) entry which is preliminary data.</text>
</comment>
<gene>
    <name evidence="1" type="ORF">JW613_24165</name>
</gene>
<accession>A0ABS3Y134</accession>
<proteinExistence type="predicted"/>
<protein>
    <submittedName>
        <fullName evidence="1">Uncharacterized protein</fullName>
    </submittedName>
</protein>
<dbReference type="GeneID" id="96261713"/>
<reference evidence="1 2" key="1">
    <citation type="submission" date="2021-02" db="EMBL/GenBank/DDBJ databases">
        <title>Streptomyces spirodelae sp. nov., isolated from duckweed.</title>
        <authorList>
            <person name="Saimee Y."/>
            <person name="Duangmal K."/>
        </authorList>
    </citation>
    <scope>NUCLEOTIDE SEQUENCE [LARGE SCALE GENOMIC DNA]</scope>
    <source>
        <strain evidence="1 2">DSM 42105</strain>
    </source>
</reference>
<evidence type="ECO:0000313" key="1">
    <source>
        <dbReference type="EMBL" id="MBO8201365.1"/>
    </source>
</evidence>
<dbReference type="EMBL" id="JAFFZM010000015">
    <property type="protein sequence ID" value="MBO8201365.1"/>
    <property type="molecule type" value="Genomic_DNA"/>
</dbReference>
<organism evidence="1 2">
    <name type="scientific">Streptomyces smyrnaeus</name>
    <dbReference type="NCBI Taxonomy" id="1387713"/>
    <lineage>
        <taxon>Bacteria</taxon>
        <taxon>Bacillati</taxon>
        <taxon>Actinomycetota</taxon>
        <taxon>Actinomycetes</taxon>
        <taxon>Kitasatosporales</taxon>
        <taxon>Streptomycetaceae</taxon>
        <taxon>Streptomyces</taxon>
    </lineage>
</organism>
<keyword evidence="2" id="KW-1185">Reference proteome</keyword>
<evidence type="ECO:0000313" key="2">
    <source>
        <dbReference type="Proteomes" id="UP000721954"/>
    </source>
</evidence>
<name>A0ABS3Y134_9ACTN</name>
<dbReference type="Proteomes" id="UP000721954">
    <property type="component" value="Unassembled WGS sequence"/>
</dbReference>
<sequence length="192" mass="21212">MTGHRKATVAALLSLIPLRGRSIMDKSGLKRVAKPSKVRRKLGYTPEVRPVRQAEDEVNQMSSRLVDAMGIPGNPSHIPAAAGPCDAIDPDFTTYYRVDHPWALWEADPDDFDTAMENLRSRLPGMGWRITKDGPMNSRARNPEIMAVHTTSGHRVAIRALKTRSGDLKPQMDVTLISPCYQAPEGTDLSRA</sequence>